<dbReference type="EMBL" id="CAXKWB010018744">
    <property type="protein sequence ID" value="CAL4121174.1"/>
    <property type="molecule type" value="Genomic_DNA"/>
</dbReference>
<evidence type="ECO:0000313" key="7">
    <source>
        <dbReference type="EMBL" id="CAL4121174.1"/>
    </source>
</evidence>
<organism evidence="7 8">
    <name type="scientific">Meganyctiphanes norvegica</name>
    <name type="common">Northern krill</name>
    <name type="synonym">Thysanopoda norvegica</name>
    <dbReference type="NCBI Taxonomy" id="48144"/>
    <lineage>
        <taxon>Eukaryota</taxon>
        <taxon>Metazoa</taxon>
        <taxon>Ecdysozoa</taxon>
        <taxon>Arthropoda</taxon>
        <taxon>Crustacea</taxon>
        <taxon>Multicrustacea</taxon>
        <taxon>Malacostraca</taxon>
        <taxon>Eumalacostraca</taxon>
        <taxon>Eucarida</taxon>
        <taxon>Euphausiacea</taxon>
        <taxon>Euphausiidae</taxon>
        <taxon>Meganyctiphanes</taxon>
    </lineage>
</organism>
<dbReference type="GO" id="GO:0008270">
    <property type="term" value="F:zinc ion binding"/>
    <property type="evidence" value="ECO:0007669"/>
    <property type="project" value="UniProtKB-KW"/>
</dbReference>
<dbReference type="AlphaFoldDB" id="A0AAV2RE15"/>
<reference evidence="7 8" key="1">
    <citation type="submission" date="2024-05" db="EMBL/GenBank/DDBJ databases">
        <authorList>
            <person name="Wallberg A."/>
        </authorList>
    </citation>
    <scope>NUCLEOTIDE SEQUENCE [LARGE SCALE GENOMIC DNA]</scope>
</reference>
<evidence type="ECO:0008006" key="9">
    <source>
        <dbReference type="Google" id="ProtNLM"/>
    </source>
</evidence>
<dbReference type="Proteomes" id="UP001497623">
    <property type="component" value="Unassembled WGS sequence"/>
</dbReference>
<proteinExistence type="predicted"/>
<protein>
    <recommendedName>
        <fullName evidence="9">Transposase</fullName>
    </recommendedName>
</protein>
<evidence type="ECO:0000256" key="2">
    <source>
        <dbReference type="ARBA" id="ARBA00022723"/>
    </source>
</evidence>
<dbReference type="PANTHER" id="PTHR46481:SF10">
    <property type="entry name" value="ZINC FINGER BED DOMAIN-CONTAINING PROTEIN 39"/>
    <property type="match status" value="1"/>
</dbReference>
<evidence type="ECO:0000256" key="5">
    <source>
        <dbReference type="ARBA" id="ARBA00023242"/>
    </source>
</evidence>
<feature type="non-terminal residue" evidence="7">
    <location>
        <position position="236"/>
    </location>
</feature>
<comment type="subcellular location">
    <subcellularLocation>
        <location evidence="1">Nucleus</location>
    </subcellularLocation>
</comment>
<keyword evidence="4" id="KW-0862">Zinc</keyword>
<evidence type="ECO:0000313" key="8">
    <source>
        <dbReference type="Proteomes" id="UP001497623"/>
    </source>
</evidence>
<name>A0AAV2RE15_MEGNR</name>
<evidence type="ECO:0000256" key="4">
    <source>
        <dbReference type="ARBA" id="ARBA00022833"/>
    </source>
</evidence>
<dbReference type="InterPro" id="IPR052035">
    <property type="entry name" value="ZnF_BED_domain_contain"/>
</dbReference>
<sequence>MERYITKKTLVEKVPVQPEDNPVPHWPHLTDFFTVTNIENAKISIAIACTKCKRQSVIYKHTLGNIKRHYKSIHPILYLSFLEAITHGSKRGARHNSGTINDSPAKQKQPSIGQWAASGRGSSQDECNKLFAQVIIHDMLPINFANSPYLKAWVLGLNPDRKVQPRQTLMRSIHRQYDDVYTQLKKLLETLKYISTTSDCWTSKSHRTDYLGMTAHYLVVEEDSIVRKSAILVCRE</sequence>
<gene>
    <name evidence="7" type="ORF">MNOR_LOCUS22345</name>
</gene>
<feature type="region of interest" description="Disordered" evidence="6">
    <location>
        <begin position="92"/>
        <end position="121"/>
    </location>
</feature>
<evidence type="ECO:0000256" key="3">
    <source>
        <dbReference type="ARBA" id="ARBA00022771"/>
    </source>
</evidence>
<keyword evidence="3" id="KW-0863">Zinc-finger</keyword>
<keyword evidence="2" id="KW-0479">Metal-binding</keyword>
<evidence type="ECO:0000256" key="1">
    <source>
        <dbReference type="ARBA" id="ARBA00004123"/>
    </source>
</evidence>
<dbReference type="PANTHER" id="PTHR46481">
    <property type="entry name" value="ZINC FINGER BED DOMAIN-CONTAINING PROTEIN 4"/>
    <property type="match status" value="1"/>
</dbReference>
<keyword evidence="8" id="KW-1185">Reference proteome</keyword>
<keyword evidence="5" id="KW-0539">Nucleus</keyword>
<evidence type="ECO:0000256" key="6">
    <source>
        <dbReference type="SAM" id="MobiDB-lite"/>
    </source>
</evidence>
<feature type="compositionally biased region" description="Polar residues" evidence="6">
    <location>
        <begin position="96"/>
        <end position="112"/>
    </location>
</feature>
<comment type="caution">
    <text evidence="7">The sequence shown here is derived from an EMBL/GenBank/DDBJ whole genome shotgun (WGS) entry which is preliminary data.</text>
</comment>
<dbReference type="GO" id="GO:0005634">
    <property type="term" value="C:nucleus"/>
    <property type="evidence" value="ECO:0007669"/>
    <property type="project" value="UniProtKB-SubCell"/>
</dbReference>
<accession>A0AAV2RE15</accession>